<dbReference type="Gene3D" id="2.60.40.10">
    <property type="entry name" value="Immunoglobulins"/>
    <property type="match status" value="2"/>
</dbReference>
<keyword evidence="7" id="KW-0325">Glycoprotein</keyword>
<dbReference type="FunFam" id="3.20.20.80:FF:000050">
    <property type="entry name" value="Beta-mannosidase B"/>
    <property type="match status" value="1"/>
</dbReference>
<dbReference type="PANTHER" id="PTHR43730:SF1">
    <property type="entry name" value="BETA-MANNOSIDASE"/>
    <property type="match status" value="1"/>
</dbReference>
<evidence type="ECO:0000256" key="11">
    <source>
        <dbReference type="SAM" id="MobiDB-lite"/>
    </source>
</evidence>
<protein>
    <recommendedName>
        <fullName evidence="4">beta-mannosidase</fullName>
        <ecNumber evidence="4">3.2.1.25</ecNumber>
    </recommendedName>
    <alternativeName>
        <fullName evidence="10">Mannanase</fullName>
    </alternativeName>
</protein>
<dbReference type="FunFam" id="2.60.120.260:FF:000060">
    <property type="entry name" value="Probable beta-mannosidase"/>
    <property type="match status" value="1"/>
</dbReference>
<gene>
    <name evidence="15" type="ORF">GCK32_004801</name>
</gene>
<keyword evidence="9" id="KW-0326">Glycosidase</keyword>
<organism evidence="15 16">
    <name type="scientific">Trichostrongylus colubriformis</name>
    <name type="common">Black scour worm</name>
    <dbReference type="NCBI Taxonomy" id="6319"/>
    <lineage>
        <taxon>Eukaryota</taxon>
        <taxon>Metazoa</taxon>
        <taxon>Ecdysozoa</taxon>
        <taxon>Nematoda</taxon>
        <taxon>Chromadorea</taxon>
        <taxon>Rhabditida</taxon>
        <taxon>Rhabditina</taxon>
        <taxon>Rhabditomorpha</taxon>
        <taxon>Strongyloidea</taxon>
        <taxon>Trichostrongylidae</taxon>
        <taxon>Trichostrongylus</taxon>
    </lineage>
</organism>
<dbReference type="Pfam" id="PF22666">
    <property type="entry name" value="Glyco_hydro_2_N2"/>
    <property type="match status" value="1"/>
</dbReference>
<dbReference type="InterPro" id="IPR050887">
    <property type="entry name" value="Beta-mannosidase_GH2"/>
</dbReference>
<dbReference type="InterPro" id="IPR008979">
    <property type="entry name" value="Galactose-bd-like_sf"/>
</dbReference>
<dbReference type="InterPro" id="IPR054593">
    <property type="entry name" value="Beta-mannosidase-like_N2"/>
</dbReference>
<evidence type="ECO:0000256" key="4">
    <source>
        <dbReference type="ARBA" id="ARBA00012754"/>
    </source>
</evidence>
<comment type="subcellular location">
    <subcellularLocation>
        <location evidence="2">Lysosome</location>
    </subcellularLocation>
</comment>
<evidence type="ECO:0000256" key="2">
    <source>
        <dbReference type="ARBA" id="ARBA00004371"/>
    </source>
</evidence>
<dbReference type="GO" id="GO:0006516">
    <property type="term" value="P:glycoprotein catabolic process"/>
    <property type="evidence" value="ECO:0007669"/>
    <property type="project" value="TreeGrafter"/>
</dbReference>
<dbReference type="PANTHER" id="PTHR43730">
    <property type="entry name" value="BETA-MANNOSIDASE"/>
    <property type="match status" value="1"/>
</dbReference>
<accession>A0AAN8IKV6</accession>
<evidence type="ECO:0000256" key="6">
    <source>
        <dbReference type="ARBA" id="ARBA00022801"/>
    </source>
</evidence>
<dbReference type="InterPro" id="IPR013783">
    <property type="entry name" value="Ig-like_fold"/>
</dbReference>
<feature type="transmembrane region" description="Helical" evidence="12">
    <location>
        <begin position="18"/>
        <end position="36"/>
    </location>
</feature>
<dbReference type="Gene3D" id="3.20.20.80">
    <property type="entry name" value="Glycosidases"/>
    <property type="match status" value="1"/>
</dbReference>
<dbReference type="EMBL" id="WIXE01009556">
    <property type="protein sequence ID" value="KAK5978344.1"/>
    <property type="molecule type" value="Genomic_DNA"/>
</dbReference>
<keyword evidence="8" id="KW-0458">Lysosome</keyword>
<dbReference type="InterPro" id="IPR036156">
    <property type="entry name" value="Beta-gal/glucu_dom_sf"/>
</dbReference>
<evidence type="ECO:0000256" key="8">
    <source>
        <dbReference type="ARBA" id="ARBA00023228"/>
    </source>
</evidence>
<feature type="region of interest" description="Disordered" evidence="11">
    <location>
        <begin position="550"/>
        <end position="575"/>
    </location>
</feature>
<evidence type="ECO:0000256" key="9">
    <source>
        <dbReference type="ARBA" id="ARBA00023295"/>
    </source>
</evidence>
<sequence>MREENKTQPRNQTHQGEVTWRVSRLIAAVTFLFVLFGQMTTLKILSLLLFRLLIGISTLEVIDLSGQWIYYSANKSIHGQGVVPGDIYSDLHRSKVISEPLFADNHLHLTWVAAENWTYARTFSVEPSLLKFKRTLLILRGVDTISTVVLNGDTLLNTSNQFVVYYADLFGYLRKSNTIEIRFTSPVLYAKKKSSEYHRTRGHLVPPVCPPTTFHGECHPNFIRKAQYSFSWDWGPAIPTVGIAKGIQVVAFNDLFVDSFTWITERTKDVWYIRGDVRVFTGANACRVDLTVVLDELQISNVTRFLIKPTTEPVLLPFEVRVPRDKVELWWPNGEGNQNLYSITARAHTESTKQAITHYVGFRHVELVQDYVDQSQKAKGRHFYVKVNDRPVFLKGSNWIPISMFLSQNNTKRMEFLLDSMVETVSAIFFISCMNTLRVWGGGVYETEEFYNYADTKGILLWQDMMFACALYPTDDDFLKNVKTEVHQQIWRLKRHASILLWAGNNENELAIRSHWWGVENYTETDQVKDYIRLYSGVVKPLVEAADPSRPFLLSSPSNGLQTEDEGGVSKDPGNPRYGDIHFYSEFSNLWRDDSYLTPRCATEYGVQSLPFASTMLKHINSTEWYYTSDQLVHRQHKPAGVLTNLVTVFTHFPIPFQCPQSFVDLHHCEYLMSPLFINRYAYFSQANQATTYKIQTEHYRRHRNLLLPSGLGNTMCALYWQLNDVWAAPTWSTIDFDLNWKMAHYEARRFMAPVIVVLYALGLNDMGVTVVNDRPTGIEAAVLQIDMFAWSNGFDSLYSEGRTVTIAPLTAKEVSLLKLKLKWQSRDADFLIRARLSDSSGVLLAPESVLLPEKLYEVDFNILGDVSISEFKVIDDLTYSLLINATSLSPYTWISVSKPFIGWFSDNGFTMTVPTRQVELRLRNPVKLSRGDFRVCNLKNCGVSGVSP</sequence>
<evidence type="ECO:0000256" key="5">
    <source>
        <dbReference type="ARBA" id="ARBA00022729"/>
    </source>
</evidence>
<dbReference type="AlphaFoldDB" id="A0AAN8IKV6"/>
<keyword evidence="12" id="KW-0812">Transmembrane</keyword>
<reference evidence="15 16" key="1">
    <citation type="submission" date="2019-10" db="EMBL/GenBank/DDBJ databases">
        <title>Assembly and Annotation for the nematode Trichostrongylus colubriformis.</title>
        <authorList>
            <person name="Martin J."/>
        </authorList>
    </citation>
    <scope>NUCLEOTIDE SEQUENCE [LARGE SCALE GENOMIC DNA]</scope>
    <source>
        <strain evidence="15">G859</strain>
        <tissue evidence="15">Whole worm</tissue>
    </source>
</reference>
<proteinExistence type="inferred from homology"/>
<evidence type="ECO:0000313" key="15">
    <source>
        <dbReference type="EMBL" id="KAK5978344.1"/>
    </source>
</evidence>
<evidence type="ECO:0000256" key="10">
    <source>
        <dbReference type="ARBA" id="ARBA00033445"/>
    </source>
</evidence>
<dbReference type="SUPFAM" id="SSF51445">
    <property type="entry name" value="(Trans)glycosidases"/>
    <property type="match status" value="1"/>
</dbReference>
<evidence type="ECO:0000256" key="12">
    <source>
        <dbReference type="SAM" id="Phobius"/>
    </source>
</evidence>
<dbReference type="EC" id="3.2.1.25" evidence="4"/>
<dbReference type="Gene3D" id="2.60.120.260">
    <property type="entry name" value="Galactose-binding domain-like"/>
    <property type="match status" value="1"/>
</dbReference>
<evidence type="ECO:0000256" key="3">
    <source>
        <dbReference type="ARBA" id="ARBA00007401"/>
    </source>
</evidence>
<keyword evidence="5" id="KW-0732">Signal</keyword>
<evidence type="ECO:0000313" key="16">
    <source>
        <dbReference type="Proteomes" id="UP001331761"/>
    </source>
</evidence>
<evidence type="ECO:0000256" key="1">
    <source>
        <dbReference type="ARBA" id="ARBA00000829"/>
    </source>
</evidence>
<comment type="catalytic activity">
    <reaction evidence="1">
        <text>Hydrolysis of terminal, non-reducing beta-D-mannose residues in beta-D-mannosides.</text>
        <dbReference type="EC" id="3.2.1.25"/>
    </reaction>
</comment>
<dbReference type="InterPro" id="IPR017853">
    <property type="entry name" value="GH"/>
</dbReference>
<keyword evidence="16" id="KW-1185">Reference proteome</keyword>
<name>A0AAN8IKV6_TRICO</name>
<dbReference type="SUPFAM" id="SSF49785">
    <property type="entry name" value="Galactose-binding domain-like"/>
    <property type="match status" value="1"/>
</dbReference>
<evidence type="ECO:0000259" key="14">
    <source>
        <dbReference type="Pfam" id="PF22666"/>
    </source>
</evidence>
<dbReference type="Pfam" id="PF17753">
    <property type="entry name" value="Ig_mannosidase"/>
    <property type="match status" value="1"/>
</dbReference>
<evidence type="ECO:0000259" key="13">
    <source>
        <dbReference type="Pfam" id="PF17753"/>
    </source>
</evidence>
<keyword evidence="12" id="KW-1133">Transmembrane helix</keyword>
<dbReference type="GO" id="GO:0005764">
    <property type="term" value="C:lysosome"/>
    <property type="evidence" value="ECO:0007669"/>
    <property type="project" value="UniProtKB-SubCell"/>
</dbReference>
<dbReference type="InterPro" id="IPR041625">
    <property type="entry name" value="Beta-mannosidase_Ig"/>
</dbReference>
<feature type="domain" description="Beta-mannosidase-like galactose-binding" evidence="14">
    <location>
        <begin position="72"/>
        <end position="245"/>
    </location>
</feature>
<comment type="caution">
    <text evidence="15">The sequence shown here is derived from an EMBL/GenBank/DDBJ whole genome shotgun (WGS) entry which is preliminary data.</text>
</comment>
<dbReference type="Proteomes" id="UP001331761">
    <property type="component" value="Unassembled WGS sequence"/>
</dbReference>
<dbReference type="GO" id="GO:0004567">
    <property type="term" value="F:beta-mannosidase activity"/>
    <property type="evidence" value="ECO:0007669"/>
    <property type="project" value="UniProtKB-EC"/>
</dbReference>
<keyword evidence="6 15" id="KW-0378">Hydrolase</keyword>
<comment type="similarity">
    <text evidence="3">Belongs to the glycosyl hydrolase 2 family.</text>
</comment>
<evidence type="ECO:0000256" key="7">
    <source>
        <dbReference type="ARBA" id="ARBA00023180"/>
    </source>
</evidence>
<dbReference type="SUPFAM" id="SSF49303">
    <property type="entry name" value="beta-Galactosidase/glucuronidase domain"/>
    <property type="match status" value="1"/>
</dbReference>
<feature type="domain" description="Beta-mannosidase Ig-fold" evidence="13">
    <location>
        <begin position="876"/>
        <end position="941"/>
    </location>
</feature>
<keyword evidence="12" id="KW-0472">Membrane</keyword>